<organism evidence="2 3">
    <name type="scientific">Nibribacter ruber</name>
    <dbReference type="NCBI Taxonomy" id="2698458"/>
    <lineage>
        <taxon>Bacteria</taxon>
        <taxon>Pseudomonadati</taxon>
        <taxon>Bacteroidota</taxon>
        <taxon>Cytophagia</taxon>
        <taxon>Cytophagales</taxon>
        <taxon>Hymenobacteraceae</taxon>
        <taxon>Nibribacter</taxon>
    </lineage>
</organism>
<dbReference type="EMBL" id="CP047897">
    <property type="protein sequence ID" value="QHL87724.1"/>
    <property type="molecule type" value="Genomic_DNA"/>
</dbReference>
<accession>A0A6P1NZ45</accession>
<protein>
    <submittedName>
        <fullName evidence="2">Uncharacterized protein</fullName>
    </submittedName>
</protein>
<dbReference type="Proteomes" id="UP000464214">
    <property type="component" value="Chromosome"/>
</dbReference>
<feature type="compositionally biased region" description="Basic and acidic residues" evidence="1">
    <location>
        <begin position="1"/>
        <end position="36"/>
    </location>
</feature>
<dbReference type="RefSeq" id="WP_160691396.1">
    <property type="nucleotide sequence ID" value="NZ_CP047897.1"/>
</dbReference>
<evidence type="ECO:0000313" key="2">
    <source>
        <dbReference type="EMBL" id="QHL87724.1"/>
    </source>
</evidence>
<feature type="region of interest" description="Disordered" evidence="1">
    <location>
        <begin position="1"/>
        <end position="98"/>
    </location>
</feature>
<proteinExistence type="predicted"/>
<dbReference type="KEGG" id="nib:GU926_09885"/>
<reference evidence="2 3" key="1">
    <citation type="submission" date="2020-01" db="EMBL/GenBank/DDBJ databases">
        <authorList>
            <person name="Kim M."/>
        </authorList>
    </citation>
    <scope>NUCLEOTIDE SEQUENCE [LARGE SCALE GENOMIC DNA]</scope>
    <source>
        <strain evidence="2 3">BT10</strain>
    </source>
</reference>
<feature type="compositionally biased region" description="Polar residues" evidence="1">
    <location>
        <begin position="81"/>
        <end position="92"/>
    </location>
</feature>
<dbReference type="AlphaFoldDB" id="A0A6P1NZ45"/>
<evidence type="ECO:0000313" key="3">
    <source>
        <dbReference type="Proteomes" id="UP000464214"/>
    </source>
</evidence>
<keyword evidence="3" id="KW-1185">Reference proteome</keyword>
<evidence type="ECO:0000256" key="1">
    <source>
        <dbReference type="SAM" id="MobiDB-lite"/>
    </source>
</evidence>
<feature type="compositionally biased region" description="Basic and acidic residues" evidence="1">
    <location>
        <begin position="44"/>
        <end position="55"/>
    </location>
</feature>
<sequence length="98" mass="10752">MSSDKKNNSNMHGEHDAIAKGKPDQTNQHDSKKFDPTGKTQNDPVDKGLQEDDTKVQNPNRNLAKGGNPSREDIPAGYGNNGNRPRSNPSDNQQDRGK</sequence>
<name>A0A6P1NZ45_9BACT</name>
<gene>
    <name evidence="2" type="ORF">GU926_09885</name>
</gene>